<dbReference type="GO" id="GO:0102158">
    <property type="term" value="F:very-long-chain (3R)-3-hydroxyacyl-CoA dehydratase activity"/>
    <property type="evidence" value="ECO:0007669"/>
    <property type="project" value="UniProtKB-EC"/>
</dbReference>
<feature type="transmembrane region" description="Helical" evidence="16">
    <location>
        <begin position="322"/>
        <end position="348"/>
    </location>
</feature>
<evidence type="ECO:0000256" key="12">
    <source>
        <dbReference type="ARBA" id="ARBA00023136"/>
    </source>
</evidence>
<evidence type="ECO:0000256" key="10">
    <source>
        <dbReference type="ARBA" id="ARBA00023054"/>
    </source>
</evidence>
<dbReference type="Pfam" id="PF04969">
    <property type="entry name" value="CS"/>
    <property type="match status" value="1"/>
</dbReference>
<evidence type="ECO:0000256" key="3">
    <source>
        <dbReference type="ARBA" id="ARBA00007811"/>
    </source>
</evidence>
<dbReference type="InterPro" id="IPR007482">
    <property type="entry name" value="Tyr_Pase-like_PTPLA"/>
</dbReference>
<evidence type="ECO:0000256" key="11">
    <source>
        <dbReference type="ARBA" id="ARBA00023098"/>
    </source>
</evidence>
<keyword evidence="14 16" id="KW-0456">Lyase</keyword>
<comment type="caution">
    <text evidence="16">Lacks conserved residue(s) required for the propagation of feature annotation.</text>
</comment>
<feature type="transmembrane region" description="Helical" evidence="16">
    <location>
        <begin position="280"/>
        <end position="302"/>
    </location>
</feature>
<name>A0AAN9Z2Z0_9ORTH</name>
<dbReference type="Pfam" id="PF04387">
    <property type="entry name" value="PTPLA"/>
    <property type="match status" value="1"/>
</dbReference>
<evidence type="ECO:0000256" key="14">
    <source>
        <dbReference type="ARBA" id="ARBA00023239"/>
    </source>
</evidence>
<evidence type="ECO:0000256" key="5">
    <source>
        <dbReference type="ARBA" id="ARBA00022516"/>
    </source>
</evidence>
<dbReference type="SUPFAM" id="SSF49764">
    <property type="entry name" value="HSP20-like chaperones"/>
    <property type="match status" value="1"/>
</dbReference>
<accession>A0AAN9Z2Z0</accession>
<keyword evidence="10" id="KW-0175">Coiled coil</keyword>
<evidence type="ECO:0000256" key="6">
    <source>
        <dbReference type="ARBA" id="ARBA00022692"/>
    </source>
</evidence>
<dbReference type="AlphaFoldDB" id="A0AAN9Z2Z0"/>
<keyword evidence="12 16" id="KW-0472">Membrane</keyword>
<evidence type="ECO:0000256" key="8">
    <source>
        <dbReference type="ARBA" id="ARBA00022832"/>
    </source>
</evidence>
<dbReference type="PROSITE" id="PS51203">
    <property type="entry name" value="CS"/>
    <property type="match status" value="1"/>
</dbReference>
<reference evidence="18 19" key="1">
    <citation type="submission" date="2024-03" db="EMBL/GenBank/DDBJ databases">
        <title>The genome assembly and annotation of the cricket Gryllus longicercus Weissman &amp; Gray.</title>
        <authorList>
            <person name="Szrajer S."/>
            <person name="Gray D."/>
            <person name="Ylla G."/>
        </authorList>
    </citation>
    <scope>NUCLEOTIDE SEQUENCE [LARGE SCALE GENOMIC DNA]</scope>
    <source>
        <strain evidence="18">DAG 2021-001</strain>
        <tissue evidence="18">Whole body minus gut</tissue>
    </source>
</reference>
<evidence type="ECO:0000256" key="2">
    <source>
        <dbReference type="ARBA" id="ARBA00005194"/>
    </source>
</evidence>
<evidence type="ECO:0000256" key="7">
    <source>
        <dbReference type="ARBA" id="ARBA00022824"/>
    </source>
</evidence>
<comment type="pathway">
    <text evidence="2 16">Lipid metabolism; fatty acid biosynthesis.</text>
</comment>
<comment type="catalytic activity">
    <reaction evidence="16">
        <text>a very-long-chain (3R)-3-hydroxyacyl-CoA = a very-long-chain (2E)-enoyl-CoA + H2O</text>
        <dbReference type="Rhea" id="RHEA:45812"/>
        <dbReference type="ChEBI" id="CHEBI:15377"/>
        <dbReference type="ChEBI" id="CHEBI:83728"/>
        <dbReference type="ChEBI" id="CHEBI:85440"/>
        <dbReference type="EC" id="4.2.1.134"/>
    </reaction>
</comment>
<evidence type="ECO:0000256" key="15">
    <source>
        <dbReference type="ARBA" id="ARBA00025733"/>
    </source>
</evidence>
<keyword evidence="19" id="KW-1185">Reference proteome</keyword>
<evidence type="ECO:0000313" key="19">
    <source>
        <dbReference type="Proteomes" id="UP001378592"/>
    </source>
</evidence>
<dbReference type="FunFam" id="2.60.40.790:FF:000013">
    <property type="entry name" value="Very-long-chain (3R)-3-hydroxyacyl-CoA dehydratase"/>
    <property type="match status" value="1"/>
</dbReference>
<evidence type="ECO:0000256" key="16">
    <source>
        <dbReference type="RuleBase" id="RU363109"/>
    </source>
</evidence>
<protein>
    <recommendedName>
        <fullName evidence="4 16">Very-long-chain (3R)-3-hydroxyacyl-CoA dehydratase</fullName>
        <ecNumber evidence="4 16">4.2.1.134</ecNumber>
    </recommendedName>
</protein>
<dbReference type="InterPro" id="IPR008978">
    <property type="entry name" value="HSP20-like_chaperone"/>
</dbReference>
<dbReference type="GO" id="GO:0030497">
    <property type="term" value="P:fatty acid elongation"/>
    <property type="evidence" value="ECO:0007669"/>
    <property type="project" value="TreeGrafter"/>
</dbReference>
<evidence type="ECO:0000256" key="13">
    <source>
        <dbReference type="ARBA" id="ARBA00023160"/>
    </source>
</evidence>
<dbReference type="EC" id="4.2.1.134" evidence="4 16"/>
<dbReference type="InterPro" id="IPR007052">
    <property type="entry name" value="CS_dom"/>
</dbReference>
<dbReference type="Gene3D" id="2.60.40.790">
    <property type="match status" value="1"/>
</dbReference>
<evidence type="ECO:0000259" key="17">
    <source>
        <dbReference type="PROSITE" id="PS51203"/>
    </source>
</evidence>
<dbReference type="EMBL" id="JAZDUA010000154">
    <property type="protein sequence ID" value="KAK7866128.1"/>
    <property type="molecule type" value="Genomic_DNA"/>
</dbReference>
<keyword evidence="9 16" id="KW-1133">Transmembrane helix</keyword>
<evidence type="ECO:0000256" key="4">
    <source>
        <dbReference type="ARBA" id="ARBA00013122"/>
    </source>
</evidence>
<feature type="domain" description="CS" evidence="17">
    <location>
        <begin position="4"/>
        <end position="94"/>
    </location>
</feature>
<dbReference type="CDD" id="cd06465">
    <property type="entry name" value="p23_hB-ind1_like"/>
    <property type="match status" value="1"/>
</dbReference>
<comment type="similarity">
    <text evidence="3 16">Belongs to the very long-chain fatty acids dehydratase HACD family.</text>
</comment>
<organism evidence="18 19">
    <name type="scientific">Gryllus longicercus</name>
    <dbReference type="NCBI Taxonomy" id="2509291"/>
    <lineage>
        <taxon>Eukaryota</taxon>
        <taxon>Metazoa</taxon>
        <taxon>Ecdysozoa</taxon>
        <taxon>Arthropoda</taxon>
        <taxon>Hexapoda</taxon>
        <taxon>Insecta</taxon>
        <taxon>Pterygota</taxon>
        <taxon>Neoptera</taxon>
        <taxon>Polyneoptera</taxon>
        <taxon>Orthoptera</taxon>
        <taxon>Ensifera</taxon>
        <taxon>Gryllidea</taxon>
        <taxon>Grylloidea</taxon>
        <taxon>Gryllidae</taxon>
        <taxon>Gryllinae</taxon>
        <taxon>Gryllus</taxon>
    </lineage>
</organism>
<keyword evidence="11 16" id="KW-0443">Lipid metabolism</keyword>
<dbReference type="GO" id="GO:0042761">
    <property type="term" value="P:very long-chain fatty acid biosynthetic process"/>
    <property type="evidence" value="ECO:0007669"/>
    <property type="project" value="TreeGrafter"/>
</dbReference>
<comment type="subcellular location">
    <subcellularLocation>
        <location evidence="1 16">Endoplasmic reticulum membrane</location>
        <topology evidence="1 16">Multi-pass membrane protein</topology>
    </subcellularLocation>
</comment>
<evidence type="ECO:0000256" key="1">
    <source>
        <dbReference type="ARBA" id="ARBA00004477"/>
    </source>
</evidence>
<keyword evidence="7 16" id="KW-0256">Endoplasmic reticulum</keyword>
<keyword evidence="6 16" id="KW-0812">Transmembrane</keyword>
<evidence type="ECO:0000256" key="9">
    <source>
        <dbReference type="ARBA" id="ARBA00022989"/>
    </source>
</evidence>
<keyword evidence="13 16" id="KW-0275">Fatty acid biosynthesis</keyword>
<comment type="caution">
    <text evidence="18">The sequence shown here is derived from an EMBL/GenBank/DDBJ whole genome shotgun (WGS) entry which is preliminary data.</text>
</comment>
<sequence length="369" mass="43446">MPEVLSPFVYWAQTENNVTLKVDLKDVKDPDVLLEDNNLQFAATGQGAKGPHSYGFTLHFHSPVDPEGSQYRILDREVDFTIKKKDSGWWPRLTCTPQKPVWLKVDFDRWKSEDDGEAEEEEMRDVMGDYPGVYDRLEKEEFGYRKEDLRKVYLAFYNLAQFIGFTYILTVMGIRYFRDGPDSMPGTFEAVGNALKFCQLLQFLEVMHPLFGYTKGSILQSLIQVGGRAFILFCMIDAEPRMHEKPAVFYLTFFWSLAEVTRYPYYIAQLYKKDNGFLTWLRYTIWIPLYPLGFLCEGVIILRNIPYFEETKKFTVSFPNPWNFAFHFPTALRIYLLILFFPGIYMLMTHMYRARMKKLGPKKWRPKMA</sequence>
<dbReference type="PANTHER" id="PTHR11035:SF35">
    <property type="entry name" value="VERY-LONG-CHAIN (3R)-3-HYDROXYACYL-COA DEHYDRATASE"/>
    <property type="match status" value="1"/>
</dbReference>
<keyword evidence="8 16" id="KW-0276">Fatty acid metabolism</keyword>
<comment type="similarity">
    <text evidence="15">Belongs to the p23/wos2 family.</text>
</comment>
<gene>
    <name evidence="18" type="ORF">R5R35_004777</name>
</gene>
<dbReference type="GO" id="GO:0005789">
    <property type="term" value="C:endoplasmic reticulum membrane"/>
    <property type="evidence" value="ECO:0007669"/>
    <property type="project" value="UniProtKB-SubCell"/>
</dbReference>
<proteinExistence type="inferred from homology"/>
<evidence type="ECO:0000313" key="18">
    <source>
        <dbReference type="EMBL" id="KAK7866128.1"/>
    </source>
</evidence>
<keyword evidence="5 16" id="KW-0444">Lipid biosynthesis</keyword>
<dbReference type="GO" id="GO:0030148">
    <property type="term" value="P:sphingolipid biosynthetic process"/>
    <property type="evidence" value="ECO:0007669"/>
    <property type="project" value="TreeGrafter"/>
</dbReference>
<dbReference type="PANTHER" id="PTHR11035">
    <property type="entry name" value="VERY-LONG-CHAIN (3R)-3-HYDROXYACYL-COA DEHYDRATASE"/>
    <property type="match status" value="1"/>
</dbReference>
<dbReference type="Proteomes" id="UP001378592">
    <property type="component" value="Unassembled WGS sequence"/>
</dbReference>
<comment type="function">
    <text evidence="16">Catalyzes the third of the four reactions of the long-chain fatty acids elongation cycle. This endoplasmic reticulum-bound enzymatic process, allows the addition of two carbons to the chain of long- and very long-chain fatty acids/VLCFAs per cycle. This enzyme catalyzes the dehydration of the 3-hydroxyacyl-CoA intermediate into trans-2,3-enoyl-CoA, within each cycle of fatty acid elongation. Thereby, it participates to the production of VLCFAs of different chain lengths that are involved in multiple biological processes as precursors of membrane lipids and lipid mediators.</text>
</comment>
<feature type="transmembrane region" description="Helical" evidence="16">
    <location>
        <begin position="154"/>
        <end position="177"/>
    </location>
</feature>